<evidence type="ECO:0000256" key="4">
    <source>
        <dbReference type="ARBA" id="ARBA00023054"/>
    </source>
</evidence>
<evidence type="ECO:0000313" key="9">
    <source>
        <dbReference type="EMBL" id="MBM5570891.1"/>
    </source>
</evidence>
<evidence type="ECO:0000259" key="8">
    <source>
        <dbReference type="Pfam" id="PF02463"/>
    </source>
</evidence>
<comment type="subcellular location">
    <subcellularLocation>
        <location evidence="6">Cytoplasm</location>
    </subcellularLocation>
</comment>
<accession>A0ABS2CC18</accession>
<keyword evidence="1 6" id="KW-0963">Cytoplasm</keyword>
<organism evidence="9 10">
    <name type="scientific">Deefgea chitinilytica</name>
    <dbReference type="NCBI Taxonomy" id="570276"/>
    <lineage>
        <taxon>Bacteria</taxon>
        <taxon>Pseudomonadati</taxon>
        <taxon>Pseudomonadota</taxon>
        <taxon>Betaproteobacteria</taxon>
        <taxon>Neisseriales</taxon>
        <taxon>Chitinibacteraceae</taxon>
        <taxon>Deefgea</taxon>
    </lineage>
</organism>
<dbReference type="PIRSF" id="PIRSF005719">
    <property type="entry name" value="SMC"/>
    <property type="match status" value="1"/>
</dbReference>
<proteinExistence type="inferred from homology"/>
<dbReference type="HAMAP" id="MF_01894">
    <property type="entry name" value="Smc_prok"/>
    <property type="match status" value="1"/>
</dbReference>
<dbReference type="Proteomes" id="UP001195660">
    <property type="component" value="Unassembled WGS sequence"/>
</dbReference>
<comment type="caution">
    <text evidence="9">The sequence shown here is derived from an EMBL/GenBank/DDBJ whole genome shotgun (WGS) entry which is preliminary data.</text>
</comment>
<comment type="function">
    <text evidence="6">Required for chromosome condensation and partitioning.</text>
</comment>
<dbReference type="Gene3D" id="3.40.50.300">
    <property type="entry name" value="P-loop containing nucleotide triphosphate hydrolases"/>
    <property type="match status" value="2"/>
</dbReference>
<comment type="domain">
    <text evidence="6">Contains large globular domains required for ATP hydrolysis at each terminus and a third globular domain forming a flexible hinge near the middle of the molecule. These domains are separated by coiled-coil structures.</text>
</comment>
<evidence type="ECO:0000256" key="7">
    <source>
        <dbReference type="SAM" id="MobiDB-lite"/>
    </source>
</evidence>
<evidence type="ECO:0000256" key="6">
    <source>
        <dbReference type="HAMAP-Rule" id="MF_01894"/>
    </source>
</evidence>
<comment type="subunit">
    <text evidence="6">Homodimer.</text>
</comment>
<dbReference type="InterPro" id="IPR027417">
    <property type="entry name" value="P-loop_NTPase"/>
</dbReference>
<evidence type="ECO:0000256" key="2">
    <source>
        <dbReference type="ARBA" id="ARBA00022741"/>
    </source>
</evidence>
<evidence type="ECO:0000313" key="10">
    <source>
        <dbReference type="Proteomes" id="UP001195660"/>
    </source>
</evidence>
<dbReference type="InterPro" id="IPR024704">
    <property type="entry name" value="SMC"/>
</dbReference>
<keyword evidence="3 6" id="KW-0067">ATP-binding</keyword>
<dbReference type="EMBL" id="WOFE01000001">
    <property type="protein sequence ID" value="MBM5570891.1"/>
    <property type="molecule type" value="Genomic_DNA"/>
</dbReference>
<name>A0ABS2CC18_9NEIS</name>
<feature type="region of interest" description="Disordered" evidence="7">
    <location>
        <begin position="703"/>
        <end position="729"/>
    </location>
</feature>
<keyword evidence="5 6" id="KW-0238">DNA-binding</keyword>
<dbReference type="CDD" id="cd03278">
    <property type="entry name" value="ABC_SMC_barmotin"/>
    <property type="match status" value="2"/>
</dbReference>
<dbReference type="SUPFAM" id="SSF52540">
    <property type="entry name" value="P-loop containing nucleoside triphosphate hydrolases"/>
    <property type="match status" value="1"/>
</dbReference>
<dbReference type="PANTHER" id="PTHR43977">
    <property type="entry name" value="STRUCTURAL MAINTENANCE OF CHROMOSOMES PROTEIN 3"/>
    <property type="match status" value="1"/>
</dbReference>
<feature type="coiled-coil region" evidence="6">
    <location>
        <begin position="862"/>
        <end position="903"/>
    </location>
</feature>
<dbReference type="Pfam" id="PF02463">
    <property type="entry name" value="SMC_N"/>
    <property type="match status" value="1"/>
</dbReference>
<evidence type="ECO:0000256" key="1">
    <source>
        <dbReference type="ARBA" id="ARBA00022490"/>
    </source>
</evidence>
<keyword evidence="4 6" id="KW-0175">Coiled coil</keyword>
<evidence type="ECO:0000256" key="3">
    <source>
        <dbReference type="ARBA" id="ARBA00022840"/>
    </source>
</evidence>
<feature type="domain" description="RecF/RecN/SMC N-terminal" evidence="8">
    <location>
        <begin position="7"/>
        <end position="1147"/>
    </location>
</feature>
<keyword evidence="10" id="KW-1185">Reference proteome</keyword>
<keyword evidence="2 6" id="KW-0547">Nucleotide-binding</keyword>
<evidence type="ECO:0000256" key="5">
    <source>
        <dbReference type="ARBA" id="ARBA00023125"/>
    </source>
</evidence>
<feature type="binding site" evidence="6">
    <location>
        <begin position="36"/>
        <end position="43"/>
    </location>
    <ligand>
        <name>ATP</name>
        <dbReference type="ChEBI" id="CHEBI:30616"/>
    </ligand>
</feature>
<reference evidence="9 10" key="1">
    <citation type="submission" date="2019-11" db="EMBL/GenBank/DDBJ databases">
        <title>Novel Deefgea species.</title>
        <authorList>
            <person name="Han J.-H."/>
        </authorList>
    </citation>
    <scope>NUCLEOTIDE SEQUENCE [LARGE SCALE GENOMIC DNA]</scope>
    <source>
        <strain evidence="9 10">LMG 24817</strain>
    </source>
</reference>
<dbReference type="NCBIfam" id="TIGR02168">
    <property type="entry name" value="SMC_prok_B"/>
    <property type="match status" value="1"/>
</dbReference>
<feature type="coiled-coil region" evidence="6">
    <location>
        <begin position="222"/>
        <end position="459"/>
    </location>
</feature>
<gene>
    <name evidence="6 9" type="primary">smc</name>
    <name evidence="9" type="ORF">GM173_04770</name>
</gene>
<protein>
    <recommendedName>
        <fullName evidence="6">Chromosome partition protein Smc</fullName>
    </recommendedName>
</protein>
<feature type="compositionally biased region" description="Low complexity" evidence="7">
    <location>
        <begin position="703"/>
        <end position="713"/>
    </location>
</feature>
<comment type="similarity">
    <text evidence="6">Belongs to the SMC family.</text>
</comment>
<dbReference type="InterPro" id="IPR003395">
    <property type="entry name" value="RecF/RecN/SMC_N"/>
</dbReference>
<dbReference type="InterPro" id="IPR011890">
    <property type="entry name" value="SMC_prok"/>
</dbReference>
<sequence>MDTVVRLTHIKLAGFKSFVDPTTIPVPGNLVAVCGPNGCGKSNVIDAVRWVLGESSAKQLRGESMQDVIFNGSTTRKAVSRAAVELVFDNQAGLAAGAWSSYAEISIKRVLTRQGDSSYFINNQAVRRRDITDLFLGTGVGKSGYAIIEQGMISRIIEAKPEELRHFLEEAAGVSKYKERRRETEHRIADTRDNLSRVADIQLELQTQIDKLSSQAGVAQHYQALQQQISEKERILALQRKLDANQAFESAKLNLLQAQTALDAALAGVRESEAQLELLRETHFIASDALHAAQGELYAANAEVARMEQMLLHLKQSRERLSAQITQCEQDGQKISAALSQIALDLELSLSQLEELKLAVEETHLQVEEASLALPEQEQALHQAETAWQTLREQLSELNNSQKLLEQEMQFVSRNRQSLLNRQTQLIAERERLVPVAQDADLAEQIADLQFELAELELQHEDCAFDVLEVQQELEVTRQAAQLLHTELVQLAARESAVLDVLSSNENPDALQAWLQAEGLMQTPKMIDSIVVEAGWELAVEAILGHRLQGRLAKAPASIPPSQFFIADACVSVSTEPRAPAKNSLLAKITSNSPELQRCLADLLGAVLCVADVAQFELMRSKLAEGMCLVSQQGHIATRHTLYYFAGQSSESGRLARQAELRSIQAQLLELRPRYAQTQAAQLAQEQRHGDISQQLRVLQDQMQQRKQAAQQAEQRHLHQKEMAQQTASRHAAIATELADIEQQCAAEAQLLEQLSLQLAEVEQSVAALRTDEASQRAAREGLQQSQSQRSLQVRQMERAAQAAAFALQSMEQKIRGLQQRQQENQGLLSQQAERMALLLQEREALVEPDFDDQFQAAIAVRADKERQLATKRDELNQFAQTLREQEASKHAAELSLEAQRENVNQMRLLEQEARLNVERFTAELHELAVDEAVILPLLGRSVKTLAAEIARLNQQLASLGPVNLAAMQELAASQERQAYLTEQAADLEQAITTLTAAIARIDKETRHLLQTTYDTVNANLQELFPALFGGGHAELILTGDEILDAGMSIMAQPPGKKNATIHLLSGGEKALTALSLVFSLFKLNPAPFCLLDEVDAPLDDANTLRFCELVKKMAQFTQFLYISHNKLTMEMAQQLVGVTMQEQGVSRIVAVDIEQALKMREPELI</sequence>